<reference evidence="1 2" key="1">
    <citation type="submission" date="2021-06" db="EMBL/GenBank/DDBJ databases">
        <authorList>
            <person name="Kallberg Y."/>
            <person name="Tangrot J."/>
            <person name="Rosling A."/>
        </authorList>
    </citation>
    <scope>NUCLEOTIDE SEQUENCE [LARGE SCALE GENOMIC DNA]</scope>
    <source>
        <strain evidence="1 2">120-4 pot B 10/14</strain>
    </source>
</reference>
<accession>A0ABN7UHI4</accession>
<sequence>MDPVKTLSYLKKTLTLLKSQIEKAKIKRTYTIIADAIIYQEGLSSSTVSTIGLKRENDFLDDLHTVTTTLRNVEVPLEQN</sequence>
<evidence type="ECO:0000313" key="2">
    <source>
        <dbReference type="Proteomes" id="UP000789901"/>
    </source>
</evidence>
<proteinExistence type="predicted"/>
<keyword evidence="2" id="KW-1185">Reference proteome</keyword>
<evidence type="ECO:0000313" key="1">
    <source>
        <dbReference type="EMBL" id="CAG8574776.1"/>
    </source>
</evidence>
<protein>
    <submittedName>
        <fullName evidence="1">34061_t:CDS:1</fullName>
    </submittedName>
</protein>
<dbReference type="Proteomes" id="UP000789901">
    <property type="component" value="Unassembled WGS sequence"/>
</dbReference>
<gene>
    <name evidence="1" type="ORF">GMARGA_LOCUS5660</name>
</gene>
<name>A0ABN7UHI4_GIGMA</name>
<dbReference type="EMBL" id="CAJVQB010002442">
    <property type="protein sequence ID" value="CAG8574776.1"/>
    <property type="molecule type" value="Genomic_DNA"/>
</dbReference>
<comment type="caution">
    <text evidence="1">The sequence shown here is derived from an EMBL/GenBank/DDBJ whole genome shotgun (WGS) entry which is preliminary data.</text>
</comment>
<organism evidence="1 2">
    <name type="scientific">Gigaspora margarita</name>
    <dbReference type="NCBI Taxonomy" id="4874"/>
    <lineage>
        <taxon>Eukaryota</taxon>
        <taxon>Fungi</taxon>
        <taxon>Fungi incertae sedis</taxon>
        <taxon>Mucoromycota</taxon>
        <taxon>Glomeromycotina</taxon>
        <taxon>Glomeromycetes</taxon>
        <taxon>Diversisporales</taxon>
        <taxon>Gigasporaceae</taxon>
        <taxon>Gigaspora</taxon>
    </lineage>
</organism>